<reference evidence="1 2" key="1">
    <citation type="journal article" date="2012" name="New Phytol.">
        <title>Insight into trade-off between wood decay and parasitism from the genome of a fungal forest pathogen.</title>
        <authorList>
            <person name="Olson A."/>
            <person name="Aerts A."/>
            <person name="Asiegbu F."/>
            <person name="Belbahri L."/>
            <person name="Bouzid O."/>
            <person name="Broberg A."/>
            <person name="Canback B."/>
            <person name="Coutinho P.M."/>
            <person name="Cullen D."/>
            <person name="Dalman K."/>
            <person name="Deflorio G."/>
            <person name="van Diepen L.T."/>
            <person name="Dunand C."/>
            <person name="Duplessis S."/>
            <person name="Durling M."/>
            <person name="Gonthier P."/>
            <person name="Grimwood J."/>
            <person name="Fossdal C.G."/>
            <person name="Hansson D."/>
            <person name="Henrissat B."/>
            <person name="Hietala A."/>
            <person name="Himmelstrand K."/>
            <person name="Hoffmeister D."/>
            <person name="Hogberg N."/>
            <person name="James T.Y."/>
            <person name="Karlsson M."/>
            <person name="Kohler A."/>
            <person name="Kues U."/>
            <person name="Lee Y.H."/>
            <person name="Lin Y.C."/>
            <person name="Lind M."/>
            <person name="Lindquist E."/>
            <person name="Lombard V."/>
            <person name="Lucas S."/>
            <person name="Lunden K."/>
            <person name="Morin E."/>
            <person name="Murat C."/>
            <person name="Park J."/>
            <person name="Raffaello T."/>
            <person name="Rouze P."/>
            <person name="Salamov A."/>
            <person name="Schmutz J."/>
            <person name="Solheim H."/>
            <person name="Stahlberg J."/>
            <person name="Velez H."/>
            <person name="de Vries R.P."/>
            <person name="Wiebenga A."/>
            <person name="Woodward S."/>
            <person name="Yakovlev I."/>
            <person name="Garbelotto M."/>
            <person name="Martin F."/>
            <person name="Grigoriev I.V."/>
            <person name="Stenlid J."/>
        </authorList>
    </citation>
    <scope>NUCLEOTIDE SEQUENCE [LARGE SCALE GENOMIC DNA]</scope>
    <source>
        <strain evidence="1 2">TC 32-1</strain>
    </source>
</reference>
<dbReference type="RefSeq" id="XP_009543618.1">
    <property type="nucleotide sequence ID" value="XM_009545323.1"/>
</dbReference>
<dbReference type="InterPro" id="IPR052791">
    <property type="entry name" value="SSM1_domain"/>
</dbReference>
<dbReference type="GeneID" id="20675953"/>
<dbReference type="OrthoDB" id="1065058at2759"/>
<dbReference type="Gene3D" id="3.40.50.1000">
    <property type="entry name" value="HAD superfamily/HAD-like"/>
    <property type="match status" value="1"/>
</dbReference>
<dbReference type="GO" id="GO:0006206">
    <property type="term" value="P:pyrimidine nucleobase metabolic process"/>
    <property type="evidence" value="ECO:0007669"/>
    <property type="project" value="TreeGrafter"/>
</dbReference>
<dbReference type="InterPro" id="IPR010237">
    <property type="entry name" value="Pyr-5-nucltdase"/>
</dbReference>
<protein>
    <recommendedName>
        <fullName evidence="3">Pyrimidine 5-nucleotidase</fullName>
    </recommendedName>
</protein>
<dbReference type="KEGG" id="hir:HETIRDRAFT_449497"/>
<dbReference type="SUPFAM" id="SSF56784">
    <property type="entry name" value="HAD-like"/>
    <property type="match status" value="1"/>
</dbReference>
<dbReference type="SFLD" id="SFLDG01129">
    <property type="entry name" value="C1.5:_HAD__Beta-PGM__Phosphata"/>
    <property type="match status" value="1"/>
</dbReference>
<dbReference type="InParanoid" id="W4KDL4"/>
<dbReference type="GO" id="GO:0008252">
    <property type="term" value="F:nucleotidase activity"/>
    <property type="evidence" value="ECO:0007669"/>
    <property type="project" value="TreeGrafter"/>
</dbReference>
<gene>
    <name evidence="1" type="ORF">HETIRDRAFT_449497</name>
</gene>
<keyword evidence="2" id="KW-1185">Reference proteome</keyword>
<dbReference type="HOGENOM" id="CLU_059493_0_0_1"/>
<dbReference type="PANTHER" id="PTHR47438">
    <property type="entry name" value="PHOSPHATE METABOLISM PROTEIN 8-RELATED"/>
    <property type="match status" value="1"/>
</dbReference>
<proteinExistence type="predicted"/>
<dbReference type="Gene3D" id="1.10.150.450">
    <property type="match status" value="1"/>
</dbReference>
<dbReference type="EMBL" id="KI925456">
    <property type="protein sequence ID" value="ETW83883.1"/>
    <property type="molecule type" value="Genomic_DNA"/>
</dbReference>
<dbReference type="NCBIfam" id="TIGR01993">
    <property type="entry name" value="Pyr-5-nucltdase"/>
    <property type="match status" value="1"/>
</dbReference>
<dbReference type="NCBIfam" id="TIGR01509">
    <property type="entry name" value="HAD-SF-IA-v3"/>
    <property type="match status" value="1"/>
</dbReference>
<dbReference type="Pfam" id="PF00702">
    <property type="entry name" value="Hydrolase"/>
    <property type="match status" value="1"/>
</dbReference>
<dbReference type="InterPro" id="IPR006439">
    <property type="entry name" value="HAD-SF_hydro_IA"/>
</dbReference>
<dbReference type="PANTHER" id="PTHR47438:SF1">
    <property type="entry name" value="PHOSPHATE METABOLISM PROTEIN 8-RELATED"/>
    <property type="match status" value="1"/>
</dbReference>
<dbReference type="SFLD" id="SFLDG01132">
    <property type="entry name" value="C1.5.3:_5'-Nucleotidase_Like"/>
    <property type="match status" value="1"/>
</dbReference>
<name>W4KDL4_HETIT</name>
<sequence>MTADQTQGSADSTRLQSRQLTPTDDRLIVFFDIDNTLYSASSKISEAMGTRIHAYFLTLGLSDEEASDLHHKYYSQYGLALRGLTRHHNVDPLDFDQKCDGSLPLEEMIKPDPALRQLFLDIDRSKVRVWALTNAYRTHAQRVLRILHLEDLIDGLIFCDYAEPNFVCKPEPEYYHQALKKANVRDPARCLFIDDSLTNVKAAARLGWGRCVHFCETGLEAMEGGRMKRIGGGDLQSAPDPALEDRIEAVSELRQLRDVWADIFAK</sequence>
<evidence type="ECO:0008006" key="3">
    <source>
        <dbReference type="Google" id="ProtNLM"/>
    </source>
</evidence>
<dbReference type="Proteomes" id="UP000030671">
    <property type="component" value="Unassembled WGS sequence"/>
</dbReference>
<organism evidence="1 2">
    <name type="scientific">Heterobasidion irregulare (strain TC 32-1)</name>
    <dbReference type="NCBI Taxonomy" id="747525"/>
    <lineage>
        <taxon>Eukaryota</taxon>
        <taxon>Fungi</taxon>
        <taxon>Dikarya</taxon>
        <taxon>Basidiomycota</taxon>
        <taxon>Agaricomycotina</taxon>
        <taxon>Agaricomycetes</taxon>
        <taxon>Russulales</taxon>
        <taxon>Bondarzewiaceae</taxon>
        <taxon>Heterobasidion</taxon>
        <taxon>Heterobasidion annosum species complex</taxon>
    </lineage>
</organism>
<dbReference type="InterPro" id="IPR023214">
    <property type="entry name" value="HAD_sf"/>
</dbReference>
<evidence type="ECO:0000313" key="2">
    <source>
        <dbReference type="Proteomes" id="UP000030671"/>
    </source>
</evidence>
<dbReference type="FunCoup" id="W4KDL4">
    <property type="interactions" value="290"/>
</dbReference>
<dbReference type="STRING" id="747525.W4KDL4"/>
<evidence type="ECO:0000313" key="1">
    <source>
        <dbReference type="EMBL" id="ETW83883.1"/>
    </source>
</evidence>
<dbReference type="SFLD" id="SFLDS00003">
    <property type="entry name" value="Haloacid_Dehalogenase"/>
    <property type="match status" value="1"/>
</dbReference>
<dbReference type="GO" id="GO:0009166">
    <property type="term" value="P:nucleotide catabolic process"/>
    <property type="evidence" value="ECO:0007669"/>
    <property type="project" value="TreeGrafter"/>
</dbReference>
<dbReference type="AlphaFoldDB" id="W4KDL4"/>
<dbReference type="InterPro" id="IPR036412">
    <property type="entry name" value="HAD-like_sf"/>
</dbReference>
<dbReference type="eggNOG" id="KOG3109">
    <property type="taxonomic scope" value="Eukaryota"/>
</dbReference>
<accession>W4KDL4</accession>